<feature type="domain" description="PH" evidence="2">
    <location>
        <begin position="46"/>
        <end position="167"/>
    </location>
</feature>
<evidence type="ECO:0000313" key="4">
    <source>
        <dbReference type="Proteomes" id="UP000444980"/>
    </source>
</evidence>
<keyword evidence="4" id="KW-1185">Reference proteome</keyword>
<keyword evidence="1" id="KW-0812">Transmembrane</keyword>
<organism evidence="3 4">
    <name type="scientific">Gordonia crocea</name>
    <dbReference type="NCBI Taxonomy" id="589162"/>
    <lineage>
        <taxon>Bacteria</taxon>
        <taxon>Bacillati</taxon>
        <taxon>Actinomycetota</taxon>
        <taxon>Actinomycetes</taxon>
        <taxon>Mycobacteriales</taxon>
        <taxon>Gordoniaceae</taxon>
        <taxon>Gordonia</taxon>
    </lineage>
</organism>
<keyword evidence="1" id="KW-0472">Membrane</keyword>
<dbReference type="Proteomes" id="UP000444980">
    <property type="component" value="Unassembled WGS sequence"/>
</dbReference>
<name>A0A7I9UYM1_9ACTN</name>
<dbReference type="EMBL" id="BJOU01000001">
    <property type="protein sequence ID" value="GED97900.1"/>
    <property type="molecule type" value="Genomic_DNA"/>
</dbReference>
<dbReference type="InterPro" id="IPR057446">
    <property type="entry name" value="PH_bac"/>
</dbReference>
<evidence type="ECO:0000259" key="2">
    <source>
        <dbReference type="Pfam" id="PF25362"/>
    </source>
</evidence>
<dbReference type="Pfam" id="PF25362">
    <property type="entry name" value="bPH_11"/>
    <property type="match status" value="1"/>
</dbReference>
<feature type="transmembrane region" description="Helical" evidence="1">
    <location>
        <begin position="6"/>
        <end position="31"/>
    </location>
</feature>
<reference evidence="4" key="1">
    <citation type="submission" date="2019-06" db="EMBL/GenBank/DDBJ databases">
        <title>Gordonia isolated from sludge of a wastewater treatment plant.</title>
        <authorList>
            <person name="Tamura T."/>
            <person name="Aoyama K."/>
            <person name="Kang Y."/>
            <person name="Saito S."/>
            <person name="Akiyama N."/>
            <person name="Yazawa K."/>
            <person name="Gonoi T."/>
            <person name="Mikami Y."/>
        </authorList>
    </citation>
    <scope>NUCLEOTIDE SEQUENCE [LARGE SCALE GENOMIC DNA]</scope>
    <source>
        <strain evidence="4">NBRC 107697</strain>
    </source>
</reference>
<sequence length="181" mass="19248">MSTGTLVVNIVFLAGVAAFLVFIGWLLWLVITGSSRRGREQAEVFGEFPAAPAEFGELVVGPTPGLYVGTTPTQGWIQRIHIDDLGDRAAASATGYTHGVAIERHGASTVWIPHDALISVHTTARAAGKVVHSGGLLAFDWRLPSGVEITSALRADDKDDYPHWLAAYPGTTETTDPEAAE</sequence>
<keyword evidence="1" id="KW-1133">Transmembrane helix</keyword>
<gene>
    <name evidence="3" type="ORF">nbrc107697_19390</name>
</gene>
<protein>
    <recommendedName>
        <fullName evidence="2">PH domain-containing protein</fullName>
    </recommendedName>
</protein>
<evidence type="ECO:0000256" key="1">
    <source>
        <dbReference type="SAM" id="Phobius"/>
    </source>
</evidence>
<dbReference type="AlphaFoldDB" id="A0A7I9UYM1"/>
<dbReference type="RefSeq" id="WP_228460759.1">
    <property type="nucleotide sequence ID" value="NZ_BJOU01000001.1"/>
</dbReference>
<comment type="caution">
    <text evidence="3">The sequence shown here is derived from an EMBL/GenBank/DDBJ whole genome shotgun (WGS) entry which is preliminary data.</text>
</comment>
<accession>A0A7I9UYM1</accession>
<evidence type="ECO:0000313" key="3">
    <source>
        <dbReference type="EMBL" id="GED97900.1"/>
    </source>
</evidence>
<proteinExistence type="predicted"/>